<dbReference type="GO" id="GO:0005886">
    <property type="term" value="C:plasma membrane"/>
    <property type="evidence" value="ECO:0007669"/>
    <property type="project" value="UniProtKB-SubCell"/>
</dbReference>
<feature type="transmembrane region" description="Helical" evidence="6">
    <location>
        <begin position="135"/>
        <end position="154"/>
    </location>
</feature>
<dbReference type="EMBL" id="BARS01010379">
    <property type="protein sequence ID" value="GAF92899.1"/>
    <property type="molecule type" value="Genomic_DNA"/>
</dbReference>
<feature type="transmembrane region" description="Helical" evidence="6">
    <location>
        <begin position="166"/>
        <end position="186"/>
    </location>
</feature>
<evidence type="ECO:0000256" key="4">
    <source>
        <dbReference type="ARBA" id="ARBA00022989"/>
    </source>
</evidence>
<keyword evidence="5 6" id="KW-0472">Membrane</keyword>
<evidence type="ECO:0000259" key="7">
    <source>
        <dbReference type="Pfam" id="PF00361"/>
    </source>
</evidence>
<evidence type="ECO:0000313" key="8">
    <source>
        <dbReference type="EMBL" id="GAF92899.1"/>
    </source>
</evidence>
<evidence type="ECO:0000256" key="3">
    <source>
        <dbReference type="ARBA" id="ARBA00022692"/>
    </source>
</evidence>
<dbReference type="PANTHER" id="PTHR42703">
    <property type="entry name" value="NADH DEHYDROGENASE"/>
    <property type="match status" value="1"/>
</dbReference>
<sequence>MTSSPFPVLIVVVPMISAFFIPIIGWWRKNLCYPLVIIALFLCLFSSFVTLNTVIHTGTIHYYLGGWEPPWGIEYVVDHLNAFILVIVAFIALMVAIYSKKSVEQELPEKIVYFYCIFLLQVTGLLGIVVTGDMFNLYVFLEIASLAGYALIAIGEDGAPFASFNYLIFGTIGACFYLLGVGYLYINTGSLNIADLSQILPNLYHSKVV</sequence>
<protein>
    <recommendedName>
        <fullName evidence="7">NADH:quinone oxidoreductase/Mrp antiporter transmembrane domain-containing protein</fullName>
    </recommendedName>
</protein>
<keyword evidence="4 6" id="KW-1133">Transmembrane helix</keyword>
<organism evidence="8">
    <name type="scientific">marine sediment metagenome</name>
    <dbReference type="NCBI Taxonomy" id="412755"/>
    <lineage>
        <taxon>unclassified sequences</taxon>
        <taxon>metagenomes</taxon>
        <taxon>ecological metagenomes</taxon>
    </lineage>
</organism>
<dbReference type="InterPro" id="IPR001750">
    <property type="entry name" value="ND/Mrp_TM"/>
</dbReference>
<feature type="non-terminal residue" evidence="8">
    <location>
        <position position="209"/>
    </location>
</feature>
<keyword evidence="2" id="KW-1003">Cell membrane</keyword>
<comment type="caution">
    <text evidence="8">The sequence shown here is derived from an EMBL/GenBank/DDBJ whole genome shotgun (WGS) entry which is preliminary data.</text>
</comment>
<dbReference type="PANTHER" id="PTHR42703:SF1">
    <property type="entry name" value="NA(+)_H(+) ANTIPORTER SUBUNIT D1"/>
    <property type="match status" value="1"/>
</dbReference>
<feature type="transmembrane region" description="Helical" evidence="6">
    <location>
        <begin position="6"/>
        <end position="27"/>
    </location>
</feature>
<accession>X0TI39</accession>
<feature type="transmembrane region" description="Helical" evidence="6">
    <location>
        <begin position="34"/>
        <end position="60"/>
    </location>
</feature>
<reference evidence="8" key="1">
    <citation type="journal article" date="2014" name="Front. Microbiol.">
        <title>High frequency of phylogenetically diverse reductive dehalogenase-homologous genes in deep subseafloor sedimentary metagenomes.</title>
        <authorList>
            <person name="Kawai M."/>
            <person name="Futagami T."/>
            <person name="Toyoda A."/>
            <person name="Takaki Y."/>
            <person name="Nishi S."/>
            <person name="Hori S."/>
            <person name="Arai W."/>
            <person name="Tsubouchi T."/>
            <person name="Morono Y."/>
            <person name="Uchiyama I."/>
            <person name="Ito T."/>
            <person name="Fujiyama A."/>
            <person name="Inagaki F."/>
            <person name="Takami H."/>
        </authorList>
    </citation>
    <scope>NUCLEOTIDE SEQUENCE</scope>
    <source>
        <strain evidence="8">Expedition CK06-06</strain>
    </source>
</reference>
<dbReference type="InterPro" id="IPR050586">
    <property type="entry name" value="CPA3_Na-H_Antiporter_D"/>
</dbReference>
<keyword evidence="3 6" id="KW-0812">Transmembrane</keyword>
<evidence type="ECO:0000256" key="6">
    <source>
        <dbReference type="SAM" id="Phobius"/>
    </source>
</evidence>
<feature type="transmembrane region" description="Helical" evidence="6">
    <location>
        <begin position="80"/>
        <end position="99"/>
    </location>
</feature>
<evidence type="ECO:0000256" key="2">
    <source>
        <dbReference type="ARBA" id="ARBA00022475"/>
    </source>
</evidence>
<feature type="transmembrane region" description="Helical" evidence="6">
    <location>
        <begin position="111"/>
        <end position="129"/>
    </location>
</feature>
<dbReference type="Pfam" id="PF00361">
    <property type="entry name" value="Proton_antipo_M"/>
    <property type="match status" value="1"/>
</dbReference>
<gene>
    <name evidence="8" type="ORF">S01H1_19249</name>
</gene>
<evidence type="ECO:0000256" key="5">
    <source>
        <dbReference type="ARBA" id="ARBA00023136"/>
    </source>
</evidence>
<name>X0TI39_9ZZZZ</name>
<evidence type="ECO:0000256" key="1">
    <source>
        <dbReference type="ARBA" id="ARBA00004651"/>
    </source>
</evidence>
<feature type="domain" description="NADH:quinone oxidoreductase/Mrp antiporter transmembrane" evidence="7">
    <location>
        <begin position="132"/>
        <end position="204"/>
    </location>
</feature>
<comment type="subcellular location">
    <subcellularLocation>
        <location evidence="1">Cell membrane</location>
        <topology evidence="1">Multi-pass membrane protein</topology>
    </subcellularLocation>
</comment>
<proteinExistence type="predicted"/>
<dbReference type="AlphaFoldDB" id="X0TI39"/>